<feature type="compositionally biased region" description="Basic residues" evidence="1">
    <location>
        <begin position="387"/>
        <end position="403"/>
    </location>
</feature>
<feature type="region of interest" description="Disordered" evidence="1">
    <location>
        <begin position="335"/>
        <end position="403"/>
    </location>
</feature>
<reference evidence="2" key="1">
    <citation type="journal article" date="2019" name="MBio">
        <title>Virus Genomes from Deep Sea Sediments Expand the Ocean Megavirome and Support Independent Origins of Viral Gigantism.</title>
        <authorList>
            <person name="Backstrom D."/>
            <person name="Yutin N."/>
            <person name="Jorgensen S.L."/>
            <person name="Dharamshi J."/>
            <person name="Homa F."/>
            <person name="Zaremba-Niedwiedzka K."/>
            <person name="Spang A."/>
            <person name="Wolf Y.I."/>
            <person name="Koonin E.V."/>
            <person name="Ettema T.J."/>
        </authorList>
    </citation>
    <scope>NUCLEOTIDE SEQUENCE</scope>
</reference>
<gene>
    <name evidence="2" type="ORF">LCPAC401_03250</name>
</gene>
<sequence>MPNFASVKQIRDGGNTDAYESRLRAGDAGQYYNKVITRGEQTEIRLRSKPRRIISEPRTKLTDVTFASSKLKLSGAKAMWNKPASRDYVYHHRLRVVGSPKAVTLFINTLIAAGYGRASVEDLNFSNTDNAWTAANYESRISDFEDELLGVAAAGKLEKDIKVQEEKEEGPRVEISHLVDKDFDILERVTEAVNAHLKATKGPRTVGVRGPRTEEASRKANRSQTLRKYNDALRSDDYYYDPSQVTDRFTGNKKRDMRAKGENISNYNVSGKLVARIGKPTPGFANVKVAMQEILSSPEEVHNADEKRLANRLLSDLTNLERVVGSSAGTPVIIRSTSRSRFTPPDESKDMTESFSATSPSRSIRSSLTRNSPRRSTRTTGNSPSRRVSRTSRNRTPRGIRSF</sequence>
<organism evidence="2">
    <name type="scientific">Pithovirus LCPAC401</name>
    <dbReference type="NCBI Taxonomy" id="2506595"/>
    <lineage>
        <taxon>Viruses</taxon>
        <taxon>Pithoviruses</taxon>
    </lineage>
</organism>
<protein>
    <submittedName>
        <fullName evidence="2">Uncharacterized protein</fullName>
    </submittedName>
</protein>
<feature type="region of interest" description="Disordered" evidence="1">
    <location>
        <begin position="202"/>
        <end position="223"/>
    </location>
</feature>
<name>A0A481ZA72_9VIRU</name>
<accession>A0A481ZA72</accession>
<feature type="compositionally biased region" description="Low complexity" evidence="1">
    <location>
        <begin position="354"/>
        <end position="371"/>
    </location>
</feature>
<evidence type="ECO:0000313" key="2">
    <source>
        <dbReference type="EMBL" id="QBK92687.1"/>
    </source>
</evidence>
<evidence type="ECO:0000256" key="1">
    <source>
        <dbReference type="SAM" id="MobiDB-lite"/>
    </source>
</evidence>
<dbReference type="EMBL" id="MK500580">
    <property type="protein sequence ID" value="QBK92687.1"/>
    <property type="molecule type" value="Genomic_DNA"/>
</dbReference>
<proteinExistence type="predicted"/>